<evidence type="ECO:0000313" key="4">
    <source>
        <dbReference type="EMBL" id="RDI52833.1"/>
    </source>
</evidence>
<dbReference type="GO" id="GO:0003677">
    <property type="term" value="F:DNA binding"/>
    <property type="evidence" value="ECO:0007669"/>
    <property type="project" value="InterPro"/>
</dbReference>
<dbReference type="InterPro" id="IPR036388">
    <property type="entry name" value="WH-like_DNA-bd_sf"/>
</dbReference>
<dbReference type="PRINTS" id="PR00038">
    <property type="entry name" value="HTHLUXR"/>
</dbReference>
<dbReference type="SMART" id="SM00471">
    <property type="entry name" value="HDc"/>
    <property type="match status" value="1"/>
</dbReference>
<sequence>MANYRGGVTIPPASIRVTEVLAALSLTTDLATGAPFEKGLATCLVATDLAERAGLDEADRRTVFHAALLGAIGCTSRASENAAAFADDVAFQQAYHVADRGDPQFFENQMKEFGSWAPDRQPQLRDRFETLAPDQRSAAVRSVCEVSRALGPRLGLPEAAVVALTEVKERWDGLGAPERLRGETISLAGRIVHIAEQAVLASAERGREEALAELRRRAGGHLDPDLVALFSADADAVWDCIDVPDVLDTVVRREPGVPLHVRTGERLGLCLALAIVVDLKGRWLLGHSGHVAELAGAAAGLSGMSADECETMRAAALLHDIGRAGVSSAIWDRPGPLGPGDRERVRLHTYWTERVLRRCPGLADLADTAAGHHERLDGSGYHRGIRGRDSAKPARILAAADVFAALTEPRPHRPAFAADDAARELMVAAKAGELDREACAAVVEAAGLPTPRADLPCGLTEREVEVLRLAARGLSNRQIAAELVVSERTVGHHLAHIYDKTGHRTRAGAAVFAMEHGLLPG</sequence>
<dbReference type="STRING" id="1210089.GCA_001613165_07167"/>
<dbReference type="InterPro" id="IPR037522">
    <property type="entry name" value="HD_GYP_dom"/>
</dbReference>
<dbReference type="InterPro" id="IPR003607">
    <property type="entry name" value="HD/PDEase_dom"/>
</dbReference>
<reference evidence="4 5" key="1">
    <citation type="submission" date="2018-07" db="EMBL/GenBank/DDBJ databases">
        <title>Genomic Encyclopedia of Type Strains, Phase IV (KMG-IV): sequencing the most valuable type-strain genomes for metagenomic binning, comparative biology and taxonomic classification.</title>
        <authorList>
            <person name="Goeker M."/>
        </authorList>
    </citation>
    <scope>NUCLEOTIDE SEQUENCE [LARGE SCALE GENOMIC DNA]</scope>
    <source>
        <strain evidence="4 5">DSM 44952</strain>
    </source>
</reference>
<evidence type="ECO:0000259" key="3">
    <source>
        <dbReference type="PROSITE" id="PS51832"/>
    </source>
</evidence>
<dbReference type="Pfam" id="PF00196">
    <property type="entry name" value="GerE"/>
    <property type="match status" value="1"/>
</dbReference>
<dbReference type="PROSITE" id="PS50043">
    <property type="entry name" value="HTH_LUXR_2"/>
    <property type="match status" value="1"/>
</dbReference>
<dbReference type="SUPFAM" id="SSF109604">
    <property type="entry name" value="HD-domain/PDEase-like"/>
    <property type="match status" value="1"/>
</dbReference>
<dbReference type="Gene3D" id="1.10.10.10">
    <property type="entry name" value="Winged helix-like DNA-binding domain superfamily/Winged helix DNA-binding domain"/>
    <property type="match status" value="1"/>
</dbReference>
<dbReference type="InterPro" id="IPR006674">
    <property type="entry name" value="HD_domain"/>
</dbReference>
<accession>A0A370HD93</accession>
<feature type="domain" description="HD-GYP" evidence="3">
    <location>
        <begin position="262"/>
        <end position="457"/>
    </location>
</feature>
<dbReference type="PANTHER" id="PTHR45228">
    <property type="entry name" value="CYCLIC DI-GMP PHOSPHODIESTERASE TM_0186-RELATED"/>
    <property type="match status" value="1"/>
</dbReference>
<dbReference type="InterPro" id="IPR000792">
    <property type="entry name" value="Tscrpt_reg_LuxR_C"/>
</dbReference>
<evidence type="ECO:0000313" key="5">
    <source>
        <dbReference type="Proteomes" id="UP000255355"/>
    </source>
</evidence>
<dbReference type="PROSITE" id="PS51831">
    <property type="entry name" value="HD"/>
    <property type="match status" value="1"/>
</dbReference>
<dbReference type="Pfam" id="PF13487">
    <property type="entry name" value="HD_5"/>
    <property type="match status" value="2"/>
</dbReference>
<evidence type="ECO:0000259" key="1">
    <source>
        <dbReference type="PROSITE" id="PS50043"/>
    </source>
</evidence>
<proteinExistence type="predicted"/>
<feature type="domain" description="HD" evidence="2">
    <location>
        <begin position="284"/>
        <end position="406"/>
    </location>
</feature>
<dbReference type="SUPFAM" id="SSF46894">
    <property type="entry name" value="C-terminal effector domain of the bipartite response regulators"/>
    <property type="match status" value="1"/>
</dbReference>
<dbReference type="GO" id="GO:0006355">
    <property type="term" value="P:regulation of DNA-templated transcription"/>
    <property type="evidence" value="ECO:0007669"/>
    <property type="project" value="InterPro"/>
</dbReference>
<name>A0A370HD93_9NOCA</name>
<comment type="caution">
    <text evidence="4">The sequence shown here is derived from an EMBL/GenBank/DDBJ whole genome shotgun (WGS) entry which is preliminary data.</text>
</comment>
<dbReference type="PROSITE" id="PS00622">
    <property type="entry name" value="HTH_LUXR_1"/>
    <property type="match status" value="1"/>
</dbReference>
<feature type="domain" description="HTH luxR-type" evidence="1">
    <location>
        <begin position="451"/>
        <end position="517"/>
    </location>
</feature>
<dbReference type="PROSITE" id="PS51832">
    <property type="entry name" value="HD_GYP"/>
    <property type="match status" value="1"/>
</dbReference>
<dbReference type="EMBL" id="QQAZ01000003">
    <property type="protein sequence ID" value="RDI52833.1"/>
    <property type="molecule type" value="Genomic_DNA"/>
</dbReference>
<dbReference type="Proteomes" id="UP000255355">
    <property type="component" value="Unassembled WGS sequence"/>
</dbReference>
<keyword evidence="5" id="KW-1185">Reference proteome</keyword>
<dbReference type="CDD" id="cd00077">
    <property type="entry name" value="HDc"/>
    <property type="match status" value="1"/>
</dbReference>
<dbReference type="SMART" id="SM00421">
    <property type="entry name" value="HTH_LUXR"/>
    <property type="match status" value="1"/>
</dbReference>
<dbReference type="AlphaFoldDB" id="A0A370HD93"/>
<organism evidence="4 5">
    <name type="scientific">Nocardia mexicana</name>
    <dbReference type="NCBI Taxonomy" id="279262"/>
    <lineage>
        <taxon>Bacteria</taxon>
        <taxon>Bacillati</taxon>
        <taxon>Actinomycetota</taxon>
        <taxon>Actinomycetes</taxon>
        <taxon>Mycobacteriales</taxon>
        <taxon>Nocardiaceae</taxon>
        <taxon>Nocardia</taxon>
    </lineage>
</organism>
<dbReference type="Gene3D" id="1.10.3210.10">
    <property type="entry name" value="Hypothetical protein af1432"/>
    <property type="match status" value="2"/>
</dbReference>
<gene>
    <name evidence="4" type="ORF">DFR68_103220</name>
</gene>
<evidence type="ECO:0000259" key="2">
    <source>
        <dbReference type="PROSITE" id="PS51831"/>
    </source>
</evidence>
<dbReference type="CDD" id="cd06170">
    <property type="entry name" value="LuxR_C_like"/>
    <property type="match status" value="1"/>
</dbReference>
<dbReference type="InterPro" id="IPR052020">
    <property type="entry name" value="Cyclic_di-GMP/3'3'-cGAMP_PDE"/>
</dbReference>
<protein>
    <submittedName>
        <fullName evidence="4">HD domain-containing protein</fullName>
    </submittedName>
</protein>
<dbReference type="InterPro" id="IPR016032">
    <property type="entry name" value="Sig_transdc_resp-reg_C-effctor"/>
</dbReference>